<evidence type="ECO:0000256" key="2">
    <source>
        <dbReference type="ARBA" id="ARBA00004651"/>
    </source>
</evidence>
<comment type="caution">
    <text evidence="15">The sequence shown here is derived from an EMBL/GenBank/DDBJ whole genome shotgun (WGS) entry which is preliminary data.</text>
</comment>
<dbReference type="PIRSF" id="PIRSF004862">
    <property type="entry name" value="FliF"/>
    <property type="match status" value="1"/>
</dbReference>
<comment type="subcellular location">
    <subcellularLocation>
        <location evidence="1 9">Bacterial flagellum basal body</location>
    </subcellularLocation>
    <subcellularLocation>
        <location evidence="2">Cell membrane</location>
        <topology evidence="2">Multi-pass membrane protein</topology>
    </subcellularLocation>
</comment>
<name>A0A3M8BAR1_9BACL</name>
<feature type="transmembrane region" description="Helical" evidence="11">
    <location>
        <begin position="441"/>
        <end position="462"/>
    </location>
</feature>
<evidence type="ECO:0000256" key="10">
    <source>
        <dbReference type="SAM" id="MobiDB-lite"/>
    </source>
</evidence>
<evidence type="ECO:0000313" key="17">
    <source>
        <dbReference type="Proteomes" id="UP000317180"/>
    </source>
</evidence>
<keyword evidence="8 9" id="KW-0975">Bacterial flagellum</keyword>
<keyword evidence="15" id="KW-0282">Flagellum</keyword>
<feature type="transmembrane region" description="Helical" evidence="11">
    <location>
        <begin position="25"/>
        <end position="44"/>
    </location>
</feature>
<dbReference type="Proteomes" id="UP000317180">
    <property type="component" value="Unassembled WGS sequence"/>
</dbReference>
<dbReference type="InterPro" id="IPR043427">
    <property type="entry name" value="YscJ/FliF"/>
</dbReference>
<evidence type="ECO:0000256" key="5">
    <source>
        <dbReference type="ARBA" id="ARBA00022692"/>
    </source>
</evidence>
<keyword evidence="7 11" id="KW-0472">Membrane</keyword>
<protein>
    <recommendedName>
        <fullName evidence="9">Flagellar M-ring protein</fullName>
    </recommendedName>
</protein>
<keyword evidence="5 11" id="KW-0812">Transmembrane</keyword>
<dbReference type="OrthoDB" id="9807026at2"/>
<gene>
    <name evidence="15" type="primary">fliF</name>
    <name evidence="14" type="ORF">BAG01nite_06730</name>
    <name evidence="15" type="ORF">EB820_02600</name>
</gene>
<evidence type="ECO:0000256" key="6">
    <source>
        <dbReference type="ARBA" id="ARBA00022989"/>
    </source>
</evidence>
<keyword evidence="4" id="KW-1003">Cell membrane</keyword>
<feature type="compositionally biased region" description="Polar residues" evidence="10">
    <location>
        <begin position="330"/>
        <end position="340"/>
    </location>
</feature>
<dbReference type="Pfam" id="PF08345">
    <property type="entry name" value="YscJ_FliF_C"/>
    <property type="match status" value="1"/>
</dbReference>
<dbReference type="Pfam" id="PF01514">
    <property type="entry name" value="YscJ_FliF"/>
    <property type="match status" value="1"/>
</dbReference>
<dbReference type="EMBL" id="BJOD01000005">
    <property type="protein sequence ID" value="GED24571.1"/>
    <property type="molecule type" value="Genomic_DNA"/>
</dbReference>
<reference evidence="14 17" key="2">
    <citation type="submission" date="2019-06" db="EMBL/GenBank/DDBJ databases">
        <title>Whole genome shotgun sequence of Brevibacillus agri NBRC 15538.</title>
        <authorList>
            <person name="Hosoyama A."/>
            <person name="Uohara A."/>
            <person name="Ohji S."/>
            <person name="Ichikawa N."/>
        </authorList>
    </citation>
    <scope>NUCLEOTIDE SEQUENCE [LARGE SCALE GENOMIC DNA]</scope>
    <source>
        <strain evidence="14 17">NBRC 15538</strain>
    </source>
</reference>
<feature type="domain" description="Flagellar M-ring N-terminal" evidence="12">
    <location>
        <begin position="46"/>
        <end position="221"/>
    </location>
</feature>
<dbReference type="InterPro" id="IPR000067">
    <property type="entry name" value="FlgMring_FliF"/>
</dbReference>
<dbReference type="GO" id="GO:0009431">
    <property type="term" value="C:bacterial-type flagellum basal body, MS ring"/>
    <property type="evidence" value="ECO:0007669"/>
    <property type="project" value="InterPro"/>
</dbReference>
<comment type="similarity">
    <text evidence="3 9">Belongs to the FliF family.</text>
</comment>
<dbReference type="NCBIfam" id="TIGR00206">
    <property type="entry name" value="fliF"/>
    <property type="match status" value="1"/>
</dbReference>
<evidence type="ECO:0000259" key="12">
    <source>
        <dbReference type="Pfam" id="PF01514"/>
    </source>
</evidence>
<dbReference type="AlphaFoldDB" id="A0A3M8BAR1"/>
<accession>A0A3M8BAR1</accession>
<dbReference type="GO" id="GO:0071973">
    <property type="term" value="P:bacterial-type flagellum-dependent cell motility"/>
    <property type="evidence" value="ECO:0007669"/>
    <property type="project" value="InterPro"/>
</dbReference>
<dbReference type="InterPro" id="IPR006182">
    <property type="entry name" value="FliF_N_dom"/>
</dbReference>
<dbReference type="PANTHER" id="PTHR30046:SF0">
    <property type="entry name" value="FLAGELLAR M-RING PROTEIN"/>
    <property type="match status" value="1"/>
</dbReference>
<feature type="domain" description="Flagellar M-ring C-terminal" evidence="13">
    <location>
        <begin position="257"/>
        <end position="398"/>
    </location>
</feature>
<evidence type="ECO:0000256" key="4">
    <source>
        <dbReference type="ARBA" id="ARBA00022475"/>
    </source>
</evidence>
<evidence type="ECO:0000256" key="1">
    <source>
        <dbReference type="ARBA" id="ARBA00004117"/>
    </source>
</evidence>
<dbReference type="Proteomes" id="UP000276178">
    <property type="component" value="Unassembled WGS sequence"/>
</dbReference>
<evidence type="ECO:0000256" key="7">
    <source>
        <dbReference type="ARBA" id="ARBA00023136"/>
    </source>
</evidence>
<keyword evidence="15" id="KW-0969">Cilium</keyword>
<feature type="region of interest" description="Disordered" evidence="10">
    <location>
        <begin position="309"/>
        <end position="340"/>
    </location>
</feature>
<dbReference type="InterPro" id="IPR013556">
    <property type="entry name" value="Flag_M-ring_C"/>
</dbReference>
<evidence type="ECO:0000256" key="11">
    <source>
        <dbReference type="SAM" id="Phobius"/>
    </source>
</evidence>
<evidence type="ECO:0000256" key="9">
    <source>
        <dbReference type="PIRNR" id="PIRNR004862"/>
    </source>
</evidence>
<keyword evidence="17" id="KW-1185">Reference proteome</keyword>
<dbReference type="PRINTS" id="PR01009">
    <property type="entry name" value="FLGMRINGFLIF"/>
</dbReference>
<keyword evidence="6 11" id="KW-1133">Transmembrane helix</keyword>
<comment type="function">
    <text evidence="9">The M ring may be actively involved in energy transduction.</text>
</comment>
<evidence type="ECO:0000313" key="15">
    <source>
        <dbReference type="EMBL" id="RNB60433.1"/>
    </source>
</evidence>
<dbReference type="RefSeq" id="WP_005834259.1">
    <property type="nucleotide sequence ID" value="NZ_BJOD01000005.1"/>
</dbReference>
<dbReference type="InterPro" id="IPR045851">
    <property type="entry name" value="AMP-bd_C_sf"/>
</dbReference>
<dbReference type="PANTHER" id="PTHR30046">
    <property type="entry name" value="FLAGELLAR M-RING PROTEIN"/>
    <property type="match status" value="1"/>
</dbReference>
<dbReference type="GO" id="GO:0003774">
    <property type="term" value="F:cytoskeletal motor activity"/>
    <property type="evidence" value="ECO:0007669"/>
    <property type="project" value="InterPro"/>
</dbReference>
<evidence type="ECO:0000256" key="8">
    <source>
        <dbReference type="ARBA" id="ARBA00023143"/>
    </source>
</evidence>
<evidence type="ECO:0000313" key="14">
    <source>
        <dbReference type="EMBL" id="GED24571.1"/>
    </source>
</evidence>
<evidence type="ECO:0000259" key="13">
    <source>
        <dbReference type="Pfam" id="PF08345"/>
    </source>
</evidence>
<organism evidence="15 16">
    <name type="scientific">Brevibacillus agri</name>
    <dbReference type="NCBI Taxonomy" id="51101"/>
    <lineage>
        <taxon>Bacteria</taxon>
        <taxon>Bacillati</taxon>
        <taxon>Bacillota</taxon>
        <taxon>Bacilli</taxon>
        <taxon>Bacillales</taxon>
        <taxon>Paenibacillaceae</taxon>
        <taxon>Brevibacillus</taxon>
    </lineage>
</organism>
<sequence length="528" mass="58655">MNERLALYRNQLTSKWNQFSKKQKWMIAGISLFLLISLGLYIYIASQPVYKPLYDQRLSEQEIGAIKKELEGQQIPYRITGNGTSIEVPEKMAQDVIVDLAAQGIPSQAGINSEIFSNTLGVTDRQFDVMKKEALQQELRKMLERVKGVRSAQVMITLPQESVWVTETPDTATASVIVDVEPGTTLDQKQINSLYLLVSRSVPKLPMDAIAITDQYSNPLERAEGNEAEGTLSSFKQQEAIKSEVEKKIQQNLYNLLGTIMGRDKVIVHAFIKMNFDKENRVENLVEAPDKENNEGLIISSQKLSKAFSGQGQPPGGIAGTGANAVPNYPGNNPQGSNSQYEELNDTINREVNRITRNVTLSPYKIEDLTINVGVEPPTGGELDAATIESIKQVLRNVVRVTLSDRATDLSEEELDKHISVLPRQFSGKVAVEESSALSPAVLWTVGGIAVLALAAVAFLIIRRRNQAKQEQEEEMSDLLAPNQPAEIPDLIYQEDGDQVVVRKQLEKLARSKPDEFVVLLRTWLAED</sequence>
<evidence type="ECO:0000256" key="3">
    <source>
        <dbReference type="ARBA" id="ARBA00007971"/>
    </source>
</evidence>
<proteinExistence type="inferred from homology"/>
<dbReference type="GeneID" id="82811239"/>
<evidence type="ECO:0000313" key="16">
    <source>
        <dbReference type="Proteomes" id="UP000276178"/>
    </source>
</evidence>
<reference evidence="15 16" key="1">
    <citation type="submission" date="2018-10" db="EMBL/GenBank/DDBJ databases">
        <title>Phylogenomics of Brevibacillus.</title>
        <authorList>
            <person name="Dunlap C."/>
        </authorList>
    </citation>
    <scope>NUCLEOTIDE SEQUENCE [LARGE SCALE GENOMIC DNA]</scope>
    <source>
        <strain evidence="15 16">NRRL NRS 1219</strain>
    </source>
</reference>
<dbReference type="Gene3D" id="3.30.300.30">
    <property type="match status" value="1"/>
</dbReference>
<dbReference type="EMBL" id="RHHN01000009">
    <property type="protein sequence ID" value="RNB60433.1"/>
    <property type="molecule type" value="Genomic_DNA"/>
</dbReference>
<keyword evidence="15" id="KW-0966">Cell projection</keyword>
<dbReference type="GO" id="GO:0005886">
    <property type="term" value="C:plasma membrane"/>
    <property type="evidence" value="ECO:0007669"/>
    <property type="project" value="UniProtKB-SubCell"/>
</dbReference>